<dbReference type="AlphaFoldDB" id="A0AAF0ELL6"/>
<evidence type="ECO:0000313" key="1">
    <source>
        <dbReference type="EMBL" id="WFD26780.1"/>
    </source>
</evidence>
<sequence length="770" mass="87459">MVRPARWWPAQPPFLWKRQYQGTSTLWHGSSGAVWLHSAGTASSPAHWDPPAALSKVATFTRYWTPFQKPMVETDTCTSQVVRDMLRALEQHHTEAALQLLRRHAKILPHTLWMSLWSLIAEGPSPVPTDGIYQRLDKVCEQLWELLRMHTDLLPTRSIPGRMHHRLVYLMLKRAERIDTHVPQEKRQAHRDHQVAQLVHLAHDSGALDGELLGRLLFRLARLEAVHDLGPLLQRYMACKDKPKDPVAAGQPFAAVISVALEWHQRVQAPEALLLAWEALRAAFAEQLPIKHVLVQRLLGRSDPACTQLCIPRASSVRTLDTSDTLASYILETCRWRPSYMHERAAVVLCKKNDPRAALELLDTPQTEHPFDLYAASITSLTWMARARLFPATMLFLAWRVLEAMQRAGMEADEQMYGEWIRALQTLSNKHAAPPPLVVTEPVLQTLRDRAPATVPPWTSYVVSLTRHILARRDEQVLRWDHLVLLFRMLVHQRHFSLCQSLYDYARLHYTEGLPFRSETTFAWLVSQACLHHEHMGWAVRLYYDWLAAGRHLPESAFVPFLRACLSRGMPSMVHVVVRDACEMETVPRLVVASQAARALFWEGHLEAGLTLLADLLTDAPSGMPRDGALPPALPSLAMYATGLYEASCVGRYGLRRDDRRRLFALLDEFRLVLAHTCAKEQVSMHFMDRAYYGAVRLHWQALGQEAGSAELSDLTSAEDKDVCMASLRDTWDEWHDMTGTQCGATLTAAERSSLPSIEAYIPMCRAHQP</sequence>
<keyword evidence="2" id="KW-1185">Reference proteome</keyword>
<organism evidence="1 2">
    <name type="scientific">Malassezia nana</name>
    <dbReference type="NCBI Taxonomy" id="180528"/>
    <lineage>
        <taxon>Eukaryota</taxon>
        <taxon>Fungi</taxon>
        <taxon>Dikarya</taxon>
        <taxon>Basidiomycota</taxon>
        <taxon>Ustilaginomycotina</taxon>
        <taxon>Malasseziomycetes</taxon>
        <taxon>Malasseziales</taxon>
        <taxon>Malasseziaceae</taxon>
        <taxon>Malassezia</taxon>
    </lineage>
</organism>
<accession>A0AAF0ELL6</accession>
<reference evidence="1" key="1">
    <citation type="submission" date="2023-03" db="EMBL/GenBank/DDBJ databases">
        <title>Mating type loci evolution in Malassezia.</title>
        <authorList>
            <person name="Coelho M.A."/>
        </authorList>
    </citation>
    <scope>NUCLEOTIDE SEQUENCE</scope>
    <source>
        <strain evidence="1">CBS 9557</strain>
    </source>
</reference>
<evidence type="ECO:0000313" key="2">
    <source>
        <dbReference type="Proteomes" id="UP001213623"/>
    </source>
</evidence>
<name>A0AAF0ELL6_9BASI</name>
<proteinExistence type="predicted"/>
<dbReference type="EMBL" id="CP119894">
    <property type="protein sequence ID" value="WFD26780.1"/>
    <property type="molecule type" value="Genomic_DNA"/>
</dbReference>
<gene>
    <name evidence="1" type="ORF">MNAN1_001767</name>
</gene>
<dbReference type="Proteomes" id="UP001213623">
    <property type="component" value="Chromosome 3"/>
</dbReference>
<protein>
    <submittedName>
        <fullName evidence="1">Uncharacterized protein</fullName>
    </submittedName>
</protein>